<keyword evidence="4" id="KW-0813">Transport</keyword>
<evidence type="ECO:0000256" key="2">
    <source>
        <dbReference type="ARBA" id="ARBA00006370"/>
    </source>
</evidence>
<keyword evidence="5 7" id="KW-0732">Signal</keyword>
<evidence type="ECO:0000256" key="5">
    <source>
        <dbReference type="ARBA" id="ARBA00022729"/>
    </source>
</evidence>
<dbReference type="EMBL" id="OVEO01000003">
    <property type="protein sequence ID" value="SPQ94732.1"/>
    <property type="molecule type" value="Genomic_DNA"/>
</dbReference>
<comment type="similarity">
    <text evidence="2">Belongs to the NPC2 family.</text>
</comment>
<evidence type="ECO:0000256" key="4">
    <source>
        <dbReference type="ARBA" id="ARBA00022448"/>
    </source>
</evidence>
<evidence type="ECO:0000256" key="1">
    <source>
        <dbReference type="ARBA" id="ARBA00002053"/>
    </source>
</evidence>
<reference evidence="10 12" key="2">
    <citation type="submission" date="2018-03" db="EMBL/GenBank/DDBJ databases">
        <authorList>
            <person name="Fogelqvist J."/>
        </authorList>
    </citation>
    <scope>NUCLEOTIDE SEQUENCE [LARGE SCALE GENOMIC DNA]</scope>
</reference>
<name>A0A0G4J4U3_PLABS</name>
<dbReference type="GO" id="GO:0015918">
    <property type="term" value="P:sterol transport"/>
    <property type="evidence" value="ECO:0007669"/>
    <property type="project" value="InterPro"/>
</dbReference>
<geneLocation type="mitochondrion" evidence="10"/>
<dbReference type="Proteomes" id="UP000039324">
    <property type="component" value="Unassembled WGS sequence"/>
</dbReference>
<dbReference type="PANTHER" id="PTHR11306:SF0">
    <property type="entry name" value="PHOSPHATIDYLGLYCEROL_PHOSPHATIDYLINOSITOL TRANSFER PROTEIN"/>
    <property type="match status" value="1"/>
</dbReference>
<dbReference type="SMART" id="SM00737">
    <property type="entry name" value="ML"/>
    <property type="match status" value="1"/>
</dbReference>
<dbReference type="InterPro" id="IPR039670">
    <property type="entry name" value="NPC2-like"/>
</dbReference>
<evidence type="ECO:0000259" key="8">
    <source>
        <dbReference type="SMART" id="SM00737"/>
    </source>
</evidence>
<evidence type="ECO:0000256" key="3">
    <source>
        <dbReference type="ARBA" id="ARBA00011245"/>
    </source>
</evidence>
<dbReference type="EMBL" id="CDSF01000133">
    <property type="protein sequence ID" value="CEP02598.1"/>
    <property type="molecule type" value="Genomic_DNA"/>
</dbReference>
<keyword evidence="6" id="KW-0445">Lipid transport</keyword>
<evidence type="ECO:0000256" key="7">
    <source>
        <dbReference type="SAM" id="SignalP"/>
    </source>
</evidence>
<dbReference type="AlphaFoldDB" id="A0A0G4J4U3"/>
<dbReference type="SUPFAM" id="SSF81296">
    <property type="entry name" value="E set domains"/>
    <property type="match status" value="1"/>
</dbReference>
<protein>
    <recommendedName>
        <fullName evidence="8">MD-2-related lipid-recognition domain-containing protein</fullName>
    </recommendedName>
</protein>
<keyword evidence="10" id="KW-0496">Mitochondrion</keyword>
<comment type="function">
    <text evidence="1">Catalyzes the intermembrane transfer of phosphatidylglycerol and phosphatidylinositol.</text>
</comment>
<accession>A0A0G4J4U3</accession>
<evidence type="ECO:0000313" key="9">
    <source>
        <dbReference type="EMBL" id="CEP02598.1"/>
    </source>
</evidence>
<evidence type="ECO:0000313" key="11">
    <source>
        <dbReference type="Proteomes" id="UP000039324"/>
    </source>
</evidence>
<dbReference type="Pfam" id="PF02221">
    <property type="entry name" value="E1_DerP2_DerF2"/>
    <property type="match status" value="1"/>
</dbReference>
<evidence type="ECO:0000256" key="6">
    <source>
        <dbReference type="ARBA" id="ARBA00023055"/>
    </source>
</evidence>
<dbReference type="InterPro" id="IPR003172">
    <property type="entry name" value="ML_dom"/>
</dbReference>
<dbReference type="InterPro" id="IPR014756">
    <property type="entry name" value="Ig_E-set"/>
</dbReference>
<comment type="subunit">
    <text evidence="3">Monomer.</text>
</comment>
<sequence length="178" mass="19734">MAYWLVITLAVLSGADAFPIPFSSCAGNQADDASRLVIKSIDISPYPVKPGGSALANIGLSIKKKVDHGSHYDLKIYMDKYELVHESGDLCALSATFTCPKDADDSAVLQYKFQFPRVPFAGSLRLHLMIWNQNNQELCCVDFSIDVRLVDGKTVMVEKDYLMEEVQKLIDEYSGADM</sequence>
<reference evidence="9 11" key="1">
    <citation type="submission" date="2015-02" db="EMBL/GenBank/DDBJ databases">
        <authorList>
            <person name="Chooi Y.-H."/>
        </authorList>
    </citation>
    <scope>NUCLEOTIDE SEQUENCE [LARGE SCALE GENOMIC DNA]</scope>
    <source>
        <strain evidence="9">E3</strain>
    </source>
</reference>
<gene>
    <name evidence="9" type="ORF">PBRA_002565</name>
    <name evidence="10" type="ORF">PLBR_LOCUS1947</name>
</gene>
<evidence type="ECO:0000313" key="10">
    <source>
        <dbReference type="EMBL" id="SPQ94732.1"/>
    </source>
</evidence>
<dbReference type="GO" id="GO:0032934">
    <property type="term" value="F:sterol binding"/>
    <property type="evidence" value="ECO:0007669"/>
    <property type="project" value="InterPro"/>
</dbReference>
<dbReference type="PANTHER" id="PTHR11306">
    <property type="entry name" value="NIEMANN PICK TYPE C2 PROTEIN NPC2-RELATED"/>
    <property type="match status" value="1"/>
</dbReference>
<feature type="signal peptide" evidence="7">
    <location>
        <begin position="1"/>
        <end position="17"/>
    </location>
</feature>
<keyword evidence="11" id="KW-1185">Reference proteome</keyword>
<evidence type="ECO:0000313" key="12">
    <source>
        <dbReference type="Proteomes" id="UP000290189"/>
    </source>
</evidence>
<dbReference type="Gene3D" id="2.60.40.770">
    <property type="match status" value="1"/>
</dbReference>
<proteinExistence type="inferred from homology"/>
<organism evidence="9 11">
    <name type="scientific">Plasmodiophora brassicae</name>
    <name type="common">Clubroot disease agent</name>
    <dbReference type="NCBI Taxonomy" id="37360"/>
    <lineage>
        <taxon>Eukaryota</taxon>
        <taxon>Sar</taxon>
        <taxon>Rhizaria</taxon>
        <taxon>Endomyxa</taxon>
        <taxon>Phytomyxea</taxon>
        <taxon>Plasmodiophorida</taxon>
        <taxon>Plasmodiophoridae</taxon>
        <taxon>Plasmodiophora</taxon>
    </lineage>
</organism>
<feature type="chain" id="PRO_5033223430" description="MD-2-related lipid-recognition domain-containing protein" evidence="7">
    <location>
        <begin position="18"/>
        <end position="178"/>
    </location>
</feature>
<feature type="domain" description="MD-2-related lipid-recognition" evidence="8">
    <location>
        <begin position="22"/>
        <end position="145"/>
    </location>
</feature>
<dbReference type="Proteomes" id="UP000290189">
    <property type="component" value="Unassembled WGS sequence"/>
</dbReference>